<dbReference type="PROSITE" id="PS50110">
    <property type="entry name" value="RESPONSE_REGULATORY"/>
    <property type="match status" value="1"/>
</dbReference>
<reference evidence="7 8" key="1">
    <citation type="submission" date="2019-12" db="EMBL/GenBank/DDBJ databases">
        <title>Genomic-based taxomic classification of the family Erythrobacteraceae.</title>
        <authorList>
            <person name="Xu L."/>
        </authorList>
    </citation>
    <scope>NUCLEOTIDE SEQUENCE [LARGE SCALE GENOMIC DNA]</scope>
    <source>
        <strain evidence="7 8">MCCC 1K02066</strain>
    </source>
</reference>
<dbReference type="Proteomes" id="UP000469159">
    <property type="component" value="Unassembled WGS sequence"/>
</dbReference>
<accession>A0A6I4USK0</accession>
<evidence type="ECO:0000256" key="3">
    <source>
        <dbReference type="ARBA" id="ARBA00023163"/>
    </source>
</evidence>
<dbReference type="OrthoDB" id="9782655at2"/>
<dbReference type="GO" id="GO:0006355">
    <property type="term" value="P:regulation of DNA-templated transcription"/>
    <property type="evidence" value="ECO:0007669"/>
    <property type="project" value="InterPro"/>
</dbReference>
<dbReference type="InterPro" id="IPR016032">
    <property type="entry name" value="Sig_transdc_resp-reg_C-effctor"/>
</dbReference>
<dbReference type="InterPro" id="IPR001789">
    <property type="entry name" value="Sig_transdc_resp-reg_receiver"/>
</dbReference>
<protein>
    <submittedName>
        <fullName evidence="7">Helix-turn-helix transcriptional regulator</fullName>
    </submittedName>
</protein>
<gene>
    <name evidence="7" type="ORF">GRI75_07240</name>
</gene>
<dbReference type="PRINTS" id="PR00038">
    <property type="entry name" value="HTHLUXR"/>
</dbReference>
<dbReference type="SMART" id="SM00421">
    <property type="entry name" value="HTH_LUXR"/>
    <property type="match status" value="1"/>
</dbReference>
<dbReference type="Gene3D" id="3.40.50.2300">
    <property type="match status" value="1"/>
</dbReference>
<organism evidence="7 8">
    <name type="scientific">Croceibacterium soli</name>
    <dbReference type="NCBI Taxonomy" id="1739690"/>
    <lineage>
        <taxon>Bacteria</taxon>
        <taxon>Pseudomonadati</taxon>
        <taxon>Pseudomonadota</taxon>
        <taxon>Alphaproteobacteria</taxon>
        <taxon>Sphingomonadales</taxon>
        <taxon>Erythrobacteraceae</taxon>
        <taxon>Croceibacterium</taxon>
    </lineage>
</organism>
<dbReference type="RefSeq" id="WP_160746284.1">
    <property type="nucleotide sequence ID" value="NZ_WTYK01000003.1"/>
</dbReference>
<dbReference type="SUPFAM" id="SSF46894">
    <property type="entry name" value="C-terminal effector domain of the bipartite response regulators"/>
    <property type="match status" value="1"/>
</dbReference>
<keyword evidence="1" id="KW-0805">Transcription regulation</keyword>
<dbReference type="PROSITE" id="PS00622">
    <property type="entry name" value="HTH_LUXR_1"/>
    <property type="match status" value="1"/>
</dbReference>
<dbReference type="AlphaFoldDB" id="A0A6I4USK0"/>
<comment type="caution">
    <text evidence="4">Lacks conserved residue(s) required for the propagation of feature annotation.</text>
</comment>
<feature type="domain" description="HTH luxR-type" evidence="5">
    <location>
        <begin position="134"/>
        <end position="199"/>
    </location>
</feature>
<dbReference type="GO" id="GO:0003677">
    <property type="term" value="F:DNA binding"/>
    <property type="evidence" value="ECO:0007669"/>
    <property type="project" value="UniProtKB-KW"/>
</dbReference>
<dbReference type="EMBL" id="WTYK01000003">
    <property type="protein sequence ID" value="MXP41436.1"/>
    <property type="molecule type" value="Genomic_DNA"/>
</dbReference>
<dbReference type="GO" id="GO:0000160">
    <property type="term" value="P:phosphorelay signal transduction system"/>
    <property type="evidence" value="ECO:0007669"/>
    <property type="project" value="InterPro"/>
</dbReference>
<dbReference type="Pfam" id="PF00196">
    <property type="entry name" value="GerE"/>
    <property type="match status" value="1"/>
</dbReference>
<evidence type="ECO:0000313" key="7">
    <source>
        <dbReference type="EMBL" id="MXP41436.1"/>
    </source>
</evidence>
<keyword evidence="8" id="KW-1185">Reference proteome</keyword>
<comment type="caution">
    <text evidence="7">The sequence shown here is derived from an EMBL/GenBank/DDBJ whole genome shotgun (WGS) entry which is preliminary data.</text>
</comment>
<dbReference type="PANTHER" id="PTHR44688:SF16">
    <property type="entry name" value="DNA-BINDING TRANSCRIPTIONAL ACTIVATOR DEVR_DOSR"/>
    <property type="match status" value="1"/>
</dbReference>
<evidence type="ECO:0000259" key="5">
    <source>
        <dbReference type="PROSITE" id="PS50043"/>
    </source>
</evidence>
<dbReference type="PANTHER" id="PTHR44688">
    <property type="entry name" value="DNA-BINDING TRANSCRIPTIONAL ACTIVATOR DEVR_DOSR"/>
    <property type="match status" value="1"/>
</dbReference>
<keyword evidence="3" id="KW-0804">Transcription</keyword>
<evidence type="ECO:0000256" key="1">
    <source>
        <dbReference type="ARBA" id="ARBA00023015"/>
    </source>
</evidence>
<proteinExistence type="predicted"/>
<dbReference type="InterPro" id="IPR000792">
    <property type="entry name" value="Tscrpt_reg_LuxR_C"/>
</dbReference>
<name>A0A6I4USK0_9SPHN</name>
<dbReference type="CDD" id="cd06170">
    <property type="entry name" value="LuxR_C_like"/>
    <property type="match status" value="1"/>
</dbReference>
<evidence type="ECO:0000256" key="4">
    <source>
        <dbReference type="PROSITE-ProRule" id="PRU00169"/>
    </source>
</evidence>
<sequence length="213" mass="23441">MEDRLVVHVVDGDRRTRAEHARIVQSLGHHAEVHADLDGLLDRPPQSGVVLVRQHAAGCDIEALLRRLGDGGIWLPVIVAATEPGPAQIVAAIKSGALDFLPLPMEPAHLARSLGRVMDEAATYGRARQLSAEARRRVGRLSKREREVLEWLSLGCSNKIIARELGISPRTVEIHRANMMVKLGARHAAEAIRVWLQAELESTVRPDEQTLTD</sequence>
<evidence type="ECO:0000256" key="2">
    <source>
        <dbReference type="ARBA" id="ARBA00023125"/>
    </source>
</evidence>
<dbReference type="SUPFAM" id="SSF52172">
    <property type="entry name" value="CheY-like"/>
    <property type="match status" value="1"/>
</dbReference>
<dbReference type="Gene3D" id="1.10.10.10">
    <property type="entry name" value="Winged helix-like DNA-binding domain superfamily/Winged helix DNA-binding domain"/>
    <property type="match status" value="1"/>
</dbReference>
<dbReference type="InterPro" id="IPR011006">
    <property type="entry name" value="CheY-like_superfamily"/>
</dbReference>
<evidence type="ECO:0000259" key="6">
    <source>
        <dbReference type="PROSITE" id="PS50110"/>
    </source>
</evidence>
<dbReference type="InterPro" id="IPR036388">
    <property type="entry name" value="WH-like_DNA-bd_sf"/>
</dbReference>
<keyword evidence="2" id="KW-0238">DNA-binding</keyword>
<dbReference type="PROSITE" id="PS50043">
    <property type="entry name" value="HTH_LUXR_2"/>
    <property type="match status" value="1"/>
</dbReference>
<evidence type="ECO:0000313" key="8">
    <source>
        <dbReference type="Proteomes" id="UP000469159"/>
    </source>
</evidence>
<feature type="domain" description="Response regulatory" evidence="6">
    <location>
        <begin position="6"/>
        <end position="118"/>
    </location>
</feature>